<reference evidence="1 2" key="1">
    <citation type="submission" date="2020-02" db="EMBL/GenBank/DDBJ databases">
        <authorList>
            <person name="Criscuolo A."/>
        </authorList>
    </citation>
    <scope>NUCLEOTIDE SEQUENCE [LARGE SCALE GENOMIC DNA]</scope>
    <source>
        <strain evidence="1">CIP105534</strain>
    </source>
</reference>
<name>A0A6J4GZN4_9FLAO</name>
<gene>
    <name evidence="1" type="ORF">FLA105534_04856</name>
</gene>
<sequence length="175" mass="21312">MESIFEFINKTNSVDKYFYFISDEIKKDIYKEKPYAQLFEDYKKRENLWVFSYLSFLNEYIQNMVKQNQLETAIEFSDLYLEIEEWMLEGSDFLQKFSPEKRPIIINKAEQQLKNARIRKESLMLIKNNQSEIYIQDVLKTLRLSSYLRDDKVKIFKNLIFNTSHNNHTRFYCST</sequence>
<evidence type="ECO:0000313" key="2">
    <source>
        <dbReference type="Proteomes" id="UP000479938"/>
    </source>
</evidence>
<accession>A0A6J4GZN4</accession>
<organism evidence="1 2">
    <name type="scientific">Flavobacterium bizetiae</name>
    <dbReference type="NCBI Taxonomy" id="2704140"/>
    <lineage>
        <taxon>Bacteria</taxon>
        <taxon>Pseudomonadati</taxon>
        <taxon>Bacteroidota</taxon>
        <taxon>Flavobacteriia</taxon>
        <taxon>Flavobacteriales</taxon>
        <taxon>Flavobacteriaceae</taxon>
        <taxon>Flavobacterium</taxon>
    </lineage>
</organism>
<dbReference type="EMBL" id="CADCSU010000216">
    <property type="protein sequence ID" value="CAA9203676.1"/>
    <property type="molecule type" value="Genomic_DNA"/>
</dbReference>
<protein>
    <submittedName>
        <fullName evidence="1">Uncharacterized protein</fullName>
    </submittedName>
</protein>
<evidence type="ECO:0000313" key="1">
    <source>
        <dbReference type="EMBL" id="CAA9203676.1"/>
    </source>
</evidence>
<dbReference type="Proteomes" id="UP000479938">
    <property type="component" value="Unassembled WGS sequence"/>
</dbReference>
<keyword evidence="2" id="KW-1185">Reference proteome</keyword>
<proteinExistence type="predicted"/>
<dbReference type="AlphaFoldDB" id="A0A6J4GZN4"/>